<sequence>MRNGVDRGKSWNSIRFGFSYGPTRSEVPNLWYAYPQGYREGPVG</sequence>
<dbReference type="Proteomes" id="UP000499080">
    <property type="component" value="Unassembled WGS sequence"/>
</dbReference>
<comment type="caution">
    <text evidence="1">The sequence shown here is derived from an EMBL/GenBank/DDBJ whole genome shotgun (WGS) entry which is preliminary data.</text>
</comment>
<keyword evidence="2" id="KW-1185">Reference proteome</keyword>
<dbReference type="AlphaFoldDB" id="A0A4Y2RDJ7"/>
<evidence type="ECO:0000313" key="2">
    <source>
        <dbReference type="Proteomes" id="UP000499080"/>
    </source>
</evidence>
<feature type="non-terminal residue" evidence="1">
    <location>
        <position position="44"/>
    </location>
</feature>
<evidence type="ECO:0000313" key="1">
    <source>
        <dbReference type="EMBL" id="GBN73854.1"/>
    </source>
</evidence>
<proteinExistence type="predicted"/>
<reference evidence="1 2" key="1">
    <citation type="journal article" date="2019" name="Sci. Rep.">
        <title>Orb-weaving spider Araneus ventricosus genome elucidates the spidroin gene catalogue.</title>
        <authorList>
            <person name="Kono N."/>
            <person name="Nakamura H."/>
            <person name="Ohtoshi R."/>
            <person name="Moran D.A.P."/>
            <person name="Shinohara A."/>
            <person name="Yoshida Y."/>
            <person name="Fujiwara M."/>
            <person name="Mori M."/>
            <person name="Tomita M."/>
            <person name="Arakawa K."/>
        </authorList>
    </citation>
    <scope>NUCLEOTIDE SEQUENCE [LARGE SCALE GENOMIC DNA]</scope>
</reference>
<organism evidence="1 2">
    <name type="scientific">Araneus ventricosus</name>
    <name type="common">Orbweaver spider</name>
    <name type="synonym">Epeira ventricosa</name>
    <dbReference type="NCBI Taxonomy" id="182803"/>
    <lineage>
        <taxon>Eukaryota</taxon>
        <taxon>Metazoa</taxon>
        <taxon>Ecdysozoa</taxon>
        <taxon>Arthropoda</taxon>
        <taxon>Chelicerata</taxon>
        <taxon>Arachnida</taxon>
        <taxon>Araneae</taxon>
        <taxon>Araneomorphae</taxon>
        <taxon>Entelegynae</taxon>
        <taxon>Araneoidea</taxon>
        <taxon>Araneidae</taxon>
        <taxon>Araneus</taxon>
    </lineage>
</organism>
<accession>A0A4Y2RDJ7</accession>
<gene>
    <name evidence="1" type="primary">CYP3A5_0</name>
    <name evidence="1" type="ORF">AVEN_60146_1</name>
</gene>
<protein>
    <submittedName>
        <fullName evidence="1">Cytochrome P450 3A5</fullName>
    </submittedName>
</protein>
<name>A0A4Y2RDJ7_ARAVE</name>
<dbReference type="EMBL" id="BGPR01016692">
    <property type="protein sequence ID" value="GBN73854.1"/>
    <property type="molecule type" value="Genomic_DNA"/>
</dbReference>